<dbReference type="PANTHER" id="PTHR48021">
    <property type="match status" value="1"/>
</dbReference>
<feature type="transmembrane region" description="Helical" evidence="5">
    <location>
        <begin position="393"/>
        <end position="414"/>
    </location>
</feature>
<evidence type="ECO:0000256" key="1">
    <source>
        <dbReference type="ARBA" id="ARBA00004141"/>
    </source>
</evidence>
<feature type="domain" description="Major facilitator superfamily (MFS) profile" evidence="6">
    <location>
        <begin position="7"/>
        <end position="448"/>
    </location>
</feature>
<dbReference type="InterPro" id="IPR020846">
    <property type="entry name" value="MFS_dom"/>
</dbReference>
<dbReference type="Pfam" id="PF00083">
    <property type="entry name" value="Sugar_tr"/>
    <property type="match status" value="1"/>
</dbReference>
<dbReference type="PANTHER" id="PTHR48021:SF68">
    <property type="entry name" value="MAJOR FACILITATOR SUPERFAMILY (MFS) PROFILE DOMAIN-CONTAINING PROTEIN"/>
    <property type="match status" value="1"/>
</dbReference>
<proteinExistence type="predicted"/>
<feature type="transmembrane region" description="Helical" evidence="5">
    <location>
        <begin position="110"/>
        <end position="131"/>
    </location>
</feature>
<dbReference type="InterPro" id="IPR005828">
    <property type="entry name" value="MFS_sugar_transport-like"/>
</dbReference>
<gene>
    <name evidence="7" type="ORF">JYU34_019734</name>
</gene>
<feature type="transmembrane region" description="Helical" evidence="5">
    <location>
        <begin position="357"/>
        <end position="381"/>
    </location>
</feature>
<keyword evidence="2 5" id="KW-0812">Transmembrane</keyword>
<evidence type="ECO:0000256" key="2">
    <source>
        <dbReference type="ARBA" id="ARBA00022692"/>
    </source>
</evidence>
<reference evidence="7 8" key="1">
    <citation type="submission" date="2021-06" db="EMBL/GenBank/DDBJ databases">
        <title>A haploid diamondback moth (Plutella xylostella L.) genome assembly resolves 31 chromosomes and identifies a diamide resistance mutation.</title>
        <authorList>
            <person name="Ward C.M."/>
            <person name="Perry K.D."/>
            <person name="Baker G."/>
            <person name="Powis K."/>
            <person name="Heckel D.G."/>
            <person name="Baxter S.W."/>
        </authorList>
    </citation>
    <scope>NUCLEOTIDE SEQUENCE [LARGE SCALE GENOMIC DNA]</scope>
    <source>
        <strain evidence="7 8">LV</strain>
        <tissue evidence="7">Single pupa</tissue>
    </source>
</reference>
<feature type="transmembrane region" description="Helical" evidence="5">
    <location>
        <begin position="295"/>
        <end position="317"/>
    </location>
</feature>
<feature type="transmembrane region" description="Helical" evidence="5">
    <location>
        <begin position="324"/>
        <end position="345"/>
    </location>
</feature>
<feature type="transmembrane region" description="Helical" evidence="5">
    <location>
        <begin position="12"/>
        <end position="30"/>
    </location>
</feature>
<organism evidence="7 8">
    <name type="scientific">Plutella xylostella</name>
    <name type="common">Diamondback moth</name>
    <name type="synonym">Plutella maculipennis</name>
    <dbReference type="NCBI Taxonomy" id="51655"/>
    <lineage>
        <taxon>Eukaryota</taxon>
        <taxon>Metazoa</taxon>
        <taxon>Ecdysozoa</taxon>
        <taxon>Arthropoda</taxon>
        <taxon>Hexapoda</taxon>
        <taxon>Insecta</taxon>
        <taxon>Pterygota</taxon>
        <taxon>Neoptera</taxon>
        <taxon>Endopterygota</taxon>
        <taxon>Lepidoptera</taxon>
        <taxon>Glossata</taxon>
        <taxon>Ditrysia</taxon>
        <taxon>Yponomeutoidea</taxon>
        <taxon>Plutellidae</taxon>
        <taxon>Plutella</taxon>
    </lineage>
</organism>
<dbReference type="EMBL" id="JAHIBW010000027">
    <property type="protein sequence ID" value="KAG7296875.1"/>
    <property type="molecule type" value="Genomic_DNA"/>
</dbReference>
<evidence type="ECO:0000313" key="7">
    <source>
        <dbReference type="EMBL" id="KAG7296875.1"/>
    </source>
</evidence>
<feature type="transmembrane region" description="Helical" evidence="5">
    <location>
        <begin position="420"/>
        <end position="442"/>
    </location>
</feature>
<name>A0ABQ7PV69_PLUXY</name>
<dbReference type="SUPFAM" id="SSF103473">
    <property type="entry name" value="MFS general substrate transporter"/>
    <property type="match status" value="1"/>
</dbReference>
<feature type="transmembrane region" description="Helical" evidence="5">
    <location>
        <begin position="79"/>
        <end position="98"/>
    </location>
</feature>
<evidence type="ECO:0000259" key="6">
    <source>
        <dbReference type="PROSITE" id="PS50850"/>
    </source>
</evidence>
<sequence length="485" mass="53947">MVAPVIKQSWVALAALINHLGNGIILSYSSSLLPPLMAEDSPIKVDLSTASWLASSVGIGMLLGDVAAIYSLRKLGRKWSHALAIPVAILGWALIYLATNITTLMIGRVLTGYGVSTTYVIGCCVISEYTAPEVRGILFSLKTSSFAIGSFGLHFLGTYYSWRTVAAASTIPLLVSLAITLTWTESPAWLLLQGDYKRSEETFYWLRGTSERTVKEFQAMVQAQRERDQNATDRKNLKENLIHYRNLLKKKEFMKPLVISFFAMLCMESSGRHYIPSFSTTIMAEILPDANLTDSSVFILSFDVIALVGGGVLCTLVKRFSRRTILFLSGSISVVTLWSFSLYGYLIHTGVVTNRPWVIMTMLISFIVLSNMGIITVPLVVIGEIFPVAFREFSTSLSAAFSAIILFVILKLTLLLIASITLYGAFAVFSVLLLLSLLYLYYNLPETRNKTMQEIEDYFKHGKFIERQFKNELDPESKAMLSSKP</sequence>
<dbReference type="Proteomes" id="UP000823941">
    <property type="component" value="Chromosome 27"/>
</dbReference>
<dbReference type="InterPro" id="IPR036259">
    <property type="entry name" value="MFS_trans_sf"/>
</dbReference>
<dbReference type="InterPro" id="IPR050549">
    <property type="entry name" value="MFS_Trehalose_Transporter"/>
</dbReference>
<feature type="transmembrane region" description="Helical" evidence="5">
    <location>
        <begin position="257"/>
        <end position="275"/>
    </location>
</feature>
<evidence type="ECO:0000256" key="5">
    <source>
        <dbReference type="SAM" id="Phobius"/>
    </source>
</evidence>
<evidence type="ECO:0000313" key="8">
    <source>
        <dbReference type="Proteomes" id="UP000823941"/>
    </source>
</evidence>
<feature type="transmembrane region" description="Helical" evidence="5">
    <location>
        <begin position="143"/>
        <end position="162"/>
    </location>
</feature>
<feature type="transmembrane region" description="Helical" evidence="5">
    <location>
        <begin position="168"/>
        <end position="192"/>
    </location>
</feature>
<comment type="caution">
    <text evidence="7">The sequence shown here is derived from an EMBL/GenBank/DDBJ whole genome shotgun (WGS) entry which is preliminary data.</text>
</comment>
<dbReference type="Gene3D" id="1.20.1250.20">
    <property type="entry name" value="MFS general substrate transporter like domains"/>
    <property type="match status" value="1"/>
</dbReference>
<protein>
    <recommendedName>
        <fullName evidence="6">Major facilitator superfamily (MFS) profile domain-containing protein</fullName>
    </recommendedName>
</protein>
<comment type="subcellular location">
    <subcellularLocation>
        <location evidence="1">Membrane</location>
        <topology evidence="1">Multi-pass membrane protein</topology>
    </subcellularLocation>
</comment>
<keyword evidence="4 5" id="KW-0472">Membrane</keyword>
<evidence type="ECO:0000256" key="4">
    <source>
        <dbReference type="ARBA" id="ARBA00023136"/>
    </source>
</evidence>
<keyword evidence="8" id="KW-1185">Reference proteome</keyword>
<feature type="transmembrane region" description="Helical" evidence="5">
    <location>
        <begin position="50"/>
        <end position="72"/>
    </location>
</feature>
<accession>A0ABQ7PV69</accession>
<evidence type="ECO:0000256" key="3">
    <source>
        <dbReference type="ARBA" id="ARBA00022989"/>
    </source>
</evidence>
<keyword evidence="3 5" id="KW-1133">Transmembrane helix</keyword>
<dbReference type="PROSITE" id="PS50850">
    <property type="entry name" value="MFS"/>
    <property type="match status" value="1"/>
</dbReference>